<dbReference type="Gene3D" id="3.40.50.150">
    <property type="entry name" value="Vaccinia Virus protein VP39"/>
    <property type="match status" value="1"/>
</dbReference>
<dbReference type="PANTHER" id="PTHR43542:SF1">
    <property type="entry name" value="METHYLTRANSFERASE"/>
    <property type="match status" value="1"/>
</dbReference>
<sequence length="189" mass="19989">MTRIVAGEFGGRTLHVPPRGTRPTSDRVREAIFSRLEHHGVLADARVLDLYSGSGALGLEAVSRGAAHATLVDAARSAVEMGRRNAQELGATAVVAVHEKAERFVATAPAEPWDVVFCDPPYDVRGETVDALLAALDETGALTDDTLVVVERSSRSAAPAWPAGWEADVSKAYGETTVHYAFAGPARDA</sequence>
<reference evidence="3 4" key="1">
    <citation type="submission" date="2016-10" db="EMBL/GenBank/DDBJ databases">
        <authorList>
            <person name="de Groot N.N."/>
        </authorList>
    </citation>
    <scope>NUCLEOTIDE SEQUENCE [LARGE SCALE GENOMIC DNA]</scope>
    <source>
        <strain evidence="3 4">DSM 22126</strain>
    </source>
</reference>
<dbReference type="OrthoDB" id="9803017at2"/>
<dbReference type="EMBL" id="LT629776">
    <property type="protein sequence ID" value="SDS36140.1"/>
    <property type="molecule type" value="Genomic_DNA"/>
</dbReference>
<evidence type="ECO:0000313" key="4">
    <source>
        <dbReference type="Proteomes" id="UP000185663"/>
    </source>
</evidence>
<keyword evidence="4" id="KW-1185">Reference proteome</keyword>
<keyword evidence="1 3" id="KW-0489">Methyltransferase</keyword>
<dbReference type="InterPro" id="IPR002052">
    <property type="entry name" value="DNA_methylase_N6_adenine_CS"/>
</dbReference>
<dbReference type="Proteomes" id="UP000185663">
    <property type="component" value="Chromosome I"/>
</dbReference>
<dbReference type="CDD" id="cd02440">
    <property type="entry name" value="AdoMet_MTases"/>
    <property type="match status" value="1"/>
</dbReference>
<gene>
    <name evidence="3" type="ORF">SAMN04489860_1380</name>
</gene>
<dbReference type="RefSeq" id="WP_083372049.1">
    <property type="nucleotide sequence ID" value="NZ_LT629776.1"/>
</dbReference>
<evidence type="ECO:0000256" key="2">
    <source>
        <dbReference type="ARBA" id="ARBA00022679"/>
    </source>
</evidence>
<name>A0A1H1RKB7_9CELL</name>
<dbReference type="InterPro" id="IPR029063">
    <property type="entry name" value="SAM-dependent_MTases_sf"/>
</dbReference>
<organism evidence="3 4">
    <name type="scientific">Paraoerskovia marina</name>
    <dbReference type="NCBI Taxonomy" id="545619"/>
    <lineage>
        <taxon>Bacteria</taxon>
        <taxon>Bacillati</taxon>
        <taxon>Actinomycetota</taxon>
        <taxon>Actinomycetes</taxon>
        <taxon>Micrococcales</taxon>
        <taxon>Cellulomonadaceae</taxon>
        <taxon>Paraoerskovia</taxon>
    </lineage>
</organism>
<dbReference type="GO" id="GO:0008168">
    <property type="term" value="F:methyltransferase activity"/>
    <property type="evidence" value="ECO:0007669"/>
    <property type="project" value="UniProtKB-KW"/>
</dbReference>
<dbReference type="PROSITE" id="PS00092">
    <property type="entry name" value="N6_MTASE"/>
    <property type="match status" value="1"/>
</dbReference>
<accession>A0A1H1RKB7</accession>
<dbReference type="InterPro" id="IPR004398">
    <property type="entry name" value="RNA_MeTrfase_RsmD"/>
</dbReference>
<protein>
    <submittedName>
        <fullName evidence="3">16S rRNA (Guanine966-N2)-methyltransferase</fullName>
    </submittedName>
</protein>
<dbReference type="NCBIfam" id="TIGR00095">
    <property type="entry name" value="16S rRNA (guanine(966)-N(2))-methyltransferase RsmD"/>
    <property type="match status" value="1"/>
</dbReference>
<dbReference type="PANTHER" id="PTHR43542">
    <property type="entry name" value="METHYLTRANSFERASE"/>
    <property type="match status" value="1"/>
</dbReference>
<dbReference type="Pfam" id="PF03602">
    <property type="entry name" value="Cons_hypoth95"/>
    <property type="match status" value="1"/>
</dbReference>
<dbReference type="GO" id="GO:0031167">
    <property type="term" value="P:rRNA methylation"/>
    <property type="evidence" value="ECO:0007669"/>
    <property type="project" value="InterPro"/>
</dbReference>
<dbReference type="SUPFAM" id="SSF53335">
    <property type="entry name" value="S-adenosyl-L-methionine-dependent methyltransferases"/>
    <property type="match status" value="1"/>
</dbReference>
<evidence type="ECO:0000313" key="3">
    <source>
        <dbReference type="EMBL" id="SDS36140.1"/>
    </source>
</evidence>
<dbReference type="GO" id="GO:0003676">
    <property type="term" value="F:nucleic acid binding"/>
    <property type="evidence" value="ECO:0007669"/>
    <property type="project" value="InterPro"/>
</dbReference>
<dbReference type="AlphaFoldDB" id="A0A1H1RKB7"/>
<keyword evidence="2 3" id="KW-0808">Transferase</keyword>
<dbReference type="STRING" id="545619.SAMN04489860_1380"/>
<evidence type="ECO:0000256" key="1">
    <source>
        <dbReference type="ARBA" id="ARBA00022603"/>
    </source>
</evidence>
<proteinExistence type="predicted"/>
<dbReference type="eggNOG" id="COG0742">
    <property type="taxonomic scope" value="Bacteria"/>
</dbReference>
<dbReference type="PIRSF" id="PIRSF004553">
    <property type="entry name" value="CHP00095"/>
    <property type="match status" value="1"/>
</dbReference>